<feature type="compositionally biased region" description="Polar residues" evidence="1">
    <location>
        <begin position="14"/>
        <end position="46"/>
    </location>
</feature>
<evidence type="ECO:0000313" key="2">
    <source>
        <dbReference type="EMBL" id="DAD86919.1"/>
    </source>
</evidence>
<feature type="compositionally biased region" description="Low complexity" evidence="1">
    <location>
        <begin position="65"/>
        <end position="77"/>
    </location>
</feature>
<evidence type="ECO:0000256" key="1">
    <source>
        <dbReference type="SAM" id="MobiDB-lite"/>
    </source>
</evidence>
<name>A0A8S5MXQ9_9CAUD</name>
<protein>
    <submittedName>
        <fullName evidence="2">Uncharacterized protein</fullName>
    </submittedName>
</protein>
<sequence>MTANTKGGREEQNRTQFHTPHTTALPHPQQTRQYTRQKKSGNNTREAGQREDREHHEDDGDNARQGTPHTPTHPAPQHGHHTNVRGTPIQNEGTSSHRREGHHRSTRPSFTMPPHHTMAPHHPLRPHPPPP</sequence>
<reference evidence="2" key="1">
    <citation type="journal article" date="2021" name="Proc. Natl. Acad. Sci. U.S.A.">
        <title>A Catalog of Tens of Thousands of Viruses from Human Metagenomes Reveals Hidden Associations with Chronic Diseases.</title>
        <authorList>
            <person name="Tisza M.J."/>
            <person name="Buck C.B."/>
        </authorList>
    </citation>
    <scope>NUCLEOTIDE SEQUENCE</scope>
    <source>
        <strain evidence="2">Ctio73</strain>
    </source>
</reference>
<dbReference type="EMBL" id="BK015009">
    <property type="protein sequence ID" value="DAD86919.1"/>
    <property type="molecule type" value="Genomic_DNA"/>
</dbReference>
<feature type="compositionally biased region" description="Polar residues" evidence="1">
    <location>
        <begin position="84"/>
        <end position="94"/>
    </location>
</feature>
<organism evidence="2">
    <name type="scientific">Siphoviridae sp. ctio73</name>
    <dbReference type="NCBI Taxonomy" id="2826435"/>
    <lineage>
        <taxon>Viruses</taxon>
        <taxon>Duplodnaviria</taxon>
        <taxon>Heunggongvirae</taxon>
        <taxon>Uroviricota</taxon>
        <taxon>Caudoviricetes</taxon>
    </lineage>
</organism>
<feature type="compositionally biased region" description="Basic and acidic residues" evidence="1">
    <location>
        <begin position="47"/>
        <end position="62"/>
    </location>
</feature>
<feature type="region of interest" description="Disordered" evidence="1">
    <location>
        <begin position="1"/>
        <end position="131"/>
    </location>
</feature>
<proteinExistence type="predicted"/>
<accession>A0A8S5MXQ9</accession>